<proteinExistence type="predicted"/>
<dbReference type="ESTHER" id="solus-q43z37">
    <property type="family name" value="ACPH_Peptidase_S9"/>
</dbReference>
<evidence type="ECO:0000256" key="1">
    <source>
        <dbReference type="SAM" id="SignalP"/>
    </source>
</evidence>
<dbReference type="OrthoDB" id="127139at2"/>
<dbReference type="InterPro" id="IPR029058">
    <property type="entry name" value="AB_hydrolase_fold"/>
</dbReference>
<feature type="domain" description="Peptidase S9 prolyl oligopeptidase catalytic" evidence="2">
    <location>
        <begin position="711"/>
        <end position="880"/>
    </location>
</feature>
<accession>Q01S62</accession>
<protein>
    <submittedName>
        <fullName evidence="3">Peptidase S9, prolyl oligopeptidase active site domain protein</fullName>
    </submittedName>
</protein>
<feature type="chain" id="PRO_5004162373" evidence="1">
    <location>
        <begin position="18"/>
        <end position="913"/>
    </location>
</feature>
<dbReference type="GO" id="GO:0008236">
    <property type="term" value="F:serine-type peptidase activity"/>
    <property type="evidence" value="ECO:0007669"/>
    <property type="project" value="InterPro"/>
</dbReference>
<dbReference type="SUPFAM" id="SSF50969">
    <property type="entry name" value="YVTN repeat-like/Quinoprotein amine dehydrogenase"/>
    <property type="match status" value="1"/>
</dbReference>
<dbReference type="STRING" id="234267.Acid_6586"/>
<dbReference type="PANTHER" id="PTHR11731:SF193">
    <property type="entry name" value="DIPEPTIDYL PEPTIDASE 9"/>
    <property type="match status" value="1"/>
</dbReference>
<feature type="signal peptide" evidence="1">
    <location>
        <begin position="1"/>
        <end position="17"/>
    </location>
</feature>
<reference evidence="3" key="1">
    <citation type="submission" date="2006-10" db="EMBL/GenBank/DDBJ databases">
        <title>Complete sequence of Solibacter usitatus Ellin6076.</title>
        <authorList>
            <consortium name="US DOE Joint Genome Institute"/>
            <person name="Copeland A."/>
            <person name="Lucas S."/>
            <person name="Lapidus A."/>
            <person name="Barry K."/>
            <person name="Detter J.C."/>
            <person name="Glavina del Rio T."/>
            <person name="Hammon N."/>
            <person name="Israni S."/>
            <person name="Dalin E."/>
            <person name="Tice H."/>
            <person name="Pitluck S."/>
            <person name="Thompson L.S."/>
            <person name="Brettin T."/>
            <person name="Bruce D."/>
            <person name="Han C."/>
            <person name="Tapia R."/>
            <person name="Gilna P."/>
            <person name="Schmutz J."/>
            <person name="Larimer F."/>
            <person name="Land M."/>
            <person name="Hauser L."/>
            <person name="Kyrpides N."/>
            <person name="Mikhailova N."/>
            <person name="Janssen P.H."/>
            <person name="Kuske C.R."/>
            <person name="Richardson P."/>
        </authorList>
    </citation>
    <scope>NUCLEOTIDE SEQUENCE</scope>
    <source>
        <strain evidence="3">Ellin6076</strain>
    </source>
</reference>
<dbReference type="Gene3D" id="2.120.10.30">
    <property type="entry name" value="TolB, C-terminal domain"/>
    <property type="match status" value="1"/>
</dbReference>
<dbReference type="InterPro" id="IPR011042">
    <property type="entry name" value="6-blade_b-propeller_TolB-like"/>
</dbReference>
<dbReference type="InterPro" id="IPR050278">
    <property type="entry name" value="Serine_Prot_S9B/DPPIV"/>
</dbReference>
<dbReference type="GO" id="GO:0008239">
    <property type="term" value="F:dipeptidyl-peptidase activity"/>
    <property type="evidence" value="ECO:0007669"/>
    <property type="project" value="TreeGrafter"/>
</dbReference>
<dbReference type="EMBL" id="CP000473">
    <property type="protein sequence ID" value="ABJ87508.1"/>
    <property type="molecule type" value="Genomic_DNA"/>
</dbReference>
<dbReference type="Gene3D" id="3.40.50.1820">
    <property type="entry name" value="alpha/beta hydrolase"/>
    <property type="match status" value="1"/>
</dbReference>
<keyword evidence="1" id="KW-0732">Signal</keyword>
<dbReference type="InterPro" id="IPR001375">
    <property type="entry name" value="Peptidase_S9_cat"/>
</dbReference>
<dbReference type="eggNOG" id="COG0823">
    <property type="taxonomic scope" value="Bacteria"/>
</dbReference>
<dbReference type="HOGENOM" id="CLU_014586_0_0_0"/>
<evidence type="ECO:0000259" key="2">
    <source>
        <dbReference type="Pfam" id="PF00326"/>
    </source>
</evidence>
<dbReference type="SUPFAM" id="SSF82171">
    <property type="entry name" value="DPP6 N-terminal domain-like"/>
    <property type="match status" value="1"/>
</dbReference>
<evidence type="ECO:0000313" key="3">
    <source>
        <dbReference type="EMBL" id="ABJ87508.1"/>
    </source>
</evidence>
<name>Q01S62_SOLUE</name>
<dbReference type="eggNOG" id="COG1506">
    <property type="taxonomic scope" value="Bacteria"/>
</dbReference>
<gene>
    <name evidence="3" type="ordered locus">Acid_6586</name>
</gene>
<dbReference type="InterPro" id="IPR011044">
    <property type="entry name" value="Quino_amine_DH_bsu"/>
</dbReference>
<sequence length="913" mass="100690" precursor="true">MTRIATLLMIAAALSSAQPKPAITPADYGKWETMGQTPLSPDGKWLAAVIRRTNGTSELRIHPTAGGKAYVAQSGNDPAFSANSRWVAYTIGYTEAEEEKLKKAKKPVQLKLGIMDLTTGTAVTIDDVATFAFSDQEGYLAFRRYAPVKTPPMENADPAGAPLTVRELKTATDTTFGNVTGFAWQDKGTHLAMTIGVDGREGNTVQLFDPARGELKVLDSGNAVFTALAWRKDSADLAALRSVKNKDYEGESHTVLAWKNLGAKTAGVVAAPKRVVASRTPQWSEDGSTVYIGIADWDRKIESAKSDEEPSNVEVWHPRDTNVISEQKLRLARDRDRHVVAAWHIAENRIVPLGTNVKETMQLPRTGNRAVALDDTPYESTGMFGRRFTDVYKVDMNTGARAKVATKLSPPVWPSPGGKYVLNFKDGEFLVYDLESGETRNVSKAAGVSFIDKEDDHPNPARPSWGIAGWTKNDASVIVNGEFDLWELYPDGSKPKRLTDGATEQVRHRYVNPEAPALGGRGGRGGGSAEPIDLAKPVYVSVNGIWTKKNGYGRLSDGKVDRTVWLDRNVSRLVKAKSADVYGYEAEAFDAAPQVFVGGSDLRDAKQVTEGNAFAKDYAWGKSQLVEYKSPKGERLQGALFYPANYDPAKKYPLIVHIYERESQFLHRYFPVTDRSPYTEAIWSANGYFVLMPDIVFRPRDPGMSVLECVTTATKKVLETGMIDPKRVGLIGHSWGGFGTSFVMTQTDLFTAGVAGGPLTDLVSSYGEIYWNSGTPETDHAEVGQERLEVPLWEDPAAYMRNSAVFHVNRMKGALLLSVGDKDGASDWHQDIEMYNLARRAGKQCIMLVYPGENHALAVKANQQDYHRRILEWFDHYLKDAAPKPWIDKGVTVLDREKELKRVKKDSTPAPAQ</sequence>
<dbReference type="InParanoid" id="Q01S62"/>
<dbReference type="AlphaFoldDB" id="Q01S62"/>
<dbReference type="KEGG" id="sus:Acid_6586"/>
<dbReference type="GO" id="GO:0006508">
    <property type="term" value="P:proteolysis"/>
    <property type="evidence" value="ECO:0007669"/>
    <property type="project" value="InterPro"/>
</dbReference>
<organism evidence="3">
    <name type="scientific">Solibacter usitatus (strain Ellin6076)</name>
    <dbReference type="NCBI Taxonomy" id="234267"/>
    <lineage>
        <taxon>Bacteria</taxon>
        <taxon>Pseudomonadati</taxon>
        <taxon>Acidobacteriota</taxon>
        <taxon>Terriglobia</taxon>
        <taxon>Bryobacterales</taxon>
        <taxon>Solibacteraceae</taxon>
        <taxon>Candidatus Solibacter</taxon>
    </lineage>
</organism>
<dbReference type="Pfam" id="PF00326">
    <property type="entry name" value="Peptidase_S9"/>
    <property type="match status" value="1"/>
</dbReference>
<dbReference type="PANTHER" id="PTHR11731">
    <property type="entry name" value="PROTEASE FAMILY S9B,C DIPEPTIDYL-PEPTIDASE IV-RELATED"/>
    <property type="match status" value="1"/>
</dbReference>
<dbReference type="SUPFAM" id="SSF53474">
    <property type="entry name" value="alpha/beta-Hydrolases"/>
    <property type="match status" value="1"/>
</dbReference>